<dbReference type="AlphaFoldDB" id="A0A6J4NVN2"/>
<gene>
    <name evidence="1" type="ORF">AVDCRST_MAG35-778</name>
</gene>
<accession>A0A6J4NVN2</accession>
<sequence length="23" mass="2047">TDPAAVPAALAAVRAAVAQVAGG</sequence>
<organism evidence="1">
    <name type="scientific">uncultured Quadrisphaera sp</name>
    <dbReference type="NCBI Taxonomy" id="904978"/>
    <lineage>
        <taxon>Bacteria</taxon>
        <taxon>Bacillati</taxon>
        <taxon>Actinomycetota</taxon>
        <taxon>Actinomycetes</taxon>
        <taxon>Kineosporiales</taxon>
        <taxon>Kineosporiaceae</taxon>
        <taxon>Quadrisphaera</taxon>
        <taxon>environmental samples</taxon>
    </lineage>
</organism>
<evidence type="ECO:0000313" key="1">
    <source>
        <dbReference type="EMBL" id="CAA9398770.1"/>
    </source>
</evidence>
<name>A0A6J4NVN2_9ACTN</name>
<feature type="non-terminal residue" evidence="1">
    <location>
        <position position="1"/>
    </location>
</feature>
<protein>
    <submittedName>
        <fullName evidence="1">Uncharacterized protein</fullName>
    </submittedName>
</protein>
<proteinExistence type="predicted"/>
<reference evidence="1" key="1">
    <citation type="submission" date="2020-02" db="EMBL/GenBank/DDBJ databases">
        <authorList>
            <person name="Meier V. D."/>
        </authorList>
    </citation>
    <scope>NUCLEOTIDE SEQUENCE</scope>
    <source>
        <strain evidence="1">AVDCRST_MAG35</strain>
    </source>
</reference>
<dbReference type="EMBL" id="CADCUY010000162">
    <property type="protein sequence ID" value="CAA9398770.1"/>
    <property type="molecule type" value="Genomic_DNA"/>
</dbReference>